<dbReference type="OrthoDB" id="2880155at2"/>
<gene>
    <name evidence="1" type="ORF">AZI98_08945</name>
</gene>
<sequence length="125" mass="15020">MAVPVTEQDKELAISFIVRQILISWLEKDYELFSFERFKIPETYHHLIEKVLLNISKDMRGIKKELKERGIKIYKPKRVNESFIEYLVVVRGYEWNPRFWDAALRNRVKDLAKEYIKNVKKTTSA</sequence>
<reference evidence="1 2" key="1">
    <citation type="submission" date="2016-04" db="EMBL/GenBank/DDBJ databases">
        <title>Draft genome sequence of Aeribacillus pallidus 8m3 from petroleum reservoir.</title>
        <authorList>
            <person name="Poltaraus A.B."/>
            <person name="Nazina T.N."/>
            <person name="Tourova T.P."/>
            <person name="Malakho S.M."/>
            <person name="Korshunova A.V."/>
            <person name="Sokolova D.S."/>
        </authorList>
    </citation>
    <scope>NUCLEOTIDE SEQUENCE [LARGE SCALE GENOMIC DNA]</scope>
    <source>
        <strain evidence="1 2">8m3</strain>
    </source>
</reference>
<evidence type="ECO:0000313" key="1">
    <source>
        <dbReference type="EMBL" id="KZN96179.1"/>
    </source>
</evidence>
<dbReference type="RefSeq" id="WP_063387940.1">
    <property type="nucleotide sequence ID" value="NZ_LWBR01000024.1"/>
</dbReference>
<dbReference type="InterPro" id="IPR058600">
    <property type="entry name" value="YhjD-like"/>
</dbReference>
<dbReference type="Pfam" id="PF26325">
    <property type="entry name" value="YhjD"/>
    <property type="match status" value="1"/>
</dbReference>
<name>A0A165XM11_9BACI</name>
<protein>
    <submittedName>
        <fullName evidence="1">Uncharacterized protein</fullName>
    </submittedName>
</protein>
<proteinExistence type="predicted"/>
<dbReference type="AlphaFoldDB" id="A0A165XM11"/>
<organism evidence="1 2">
    <name type="scientific">Aeribacillus pallidus</name>
    <dbReference type="NCBI Taxonomy" id="33936"/>
    <lineage>
        <taxon>Bacteria</taxon>
        <taxon>Bacillati</taxon>
        <taxon>Bacillota</taxon>
        <taxon>Bacilli</taxon>
        <taxon>Bacillales</taxon>
        <taxon>Bacillaceae</taxon>
        <taxon>Aeribacillus</taxon>
    </lineage>
</organism>
<comment type="caution">
    <text evidence="1">The sequence shown here is derived from an EMBL/GenBank/DDBJ whole genome shotgun (WGS) entry which is preliminary data.</text>
</comment>
<dbReference type="Proteomes" id="UP000076476">
    <property type="component" value="Unassembled WGS sequence"/>
</dbReference>
<dbReference type="EMBL" id="LWBR01000024">
    <property type="protein sequence ID" value="KZN96179.1"/>
    <property type="molecule type" value="Genomic_DNA"/>
</dbReference>
<evidence type="ECO:0000313" key="2">
    <source>
        <dbReference type="Proteomes" id="UP000076476"/>
    </source>
</evidence>
<accession>A0A165XM11</accession>
<keyword evidence="2" id="KW-1185">Reference proteome</keyword>